<organism evidence="2 3">
    <name type="scientific">Colletotrichum chrysophilum</name>
    <dbReference type="NCBI Taxonomy" id="1836956"/>
    <lineage>
        <taxon>Eukaryota</taxon>
        <taxon>Fungi</taxon>
        <taxon>Dikarya</taxon>
        <taxon>Ascomycota</taxon>
        <taxon>Pezizomycotina</taxon>
        <taxon>Sordariomycetes</taxon>
        <taxon>Hypocreomycetidae</taxon>
        <taxon>Glomerellales</taxon>
        <taxon>Glomerellaceae</taxon>
        <taxon>Colletotrichum</taxon>
        <taxon>Colletotrichum gloeosporioides species complex</taxon>
    </lineage>
</organism>
<feature type="compositionally biased region" description="Basic and acidic residues" evidence="1">
    <location>
        <begin position="158"/>
        <end position="175"/>
    </location>
</feature>
<dbReference type="EMBL" id="JAQOWY010000609">
    <property type="protein sequence ID" value="KAK1839955.1"/>
    <property type="molecule type" value="Genomic_DNA"/>
</dbReference>
<accession>A0AAD9E942</accession>
<gene>
    <name evidence="2" type="ORF">CCHR01_17413</name>
</gene>
<evidence type="ECO:0000256" key="1">
    <source>
        <dbReference type="SAM" id="MobiDB-lite"/>
    </source>
</evidence>
<reference evidence="2" key="1">
    <citation type="submission" date="2023-01" db="EMBL/GenBank/DDBJ databases">
        <title>Colletotrichum chrysophilum M932 genome sequence.</title>
        <authorList>
            <person name="Baroncelli R."/>
        </authorList>
    </citation>
    <scope>NUCLEOTIDE SEQUENCE</scope>
    <source>
        <strain evidence="2">M932</strain>
    </source>
</reference>
<evidence type="ECO:0000313" key="2">
    <source>
        <dbReference type="EMBL" id="KAK1839955.1"/>
    </source>
</evidence>
<feature type="region of interest" description="Disordered" evidence="1">
    <location>
        <begin position="83"/>
        <end position="110"/>
    </location>
</feature>
<name>A0AAD9E942_9PEZI</name>
<feature type="compositionally biased region" description="Low complexity" evidence="1">
    <location>
        <begin position="185"/>
        <end position="195"/>
    </location>
</feature>
<evidence type="ECO:0000313" key="3">
    <source>
        <dbReference type="Proteomes" id="UP001243330"/>
    </source>
</evidence>
<dbReference type="AlphaFoldDB" id="A0AAD9E942"/>
<sequence length="195" mass="21117">MSTAAGNKGSNRWAFQGRSRPVTAATAECVHDTIQNPRRASCIPHHTISQTVRLSGPFDSRDMCLSMPSHSPILVMGSPVTTQGRVSAATRRSEAGTNSHHHSPQTQAPTRDLCGRGFNMCKKPAPISPSPPREISNAVVWDGRSACCCHWARRPRHSGPEHKTASRANKSDETWHAVTTSQRGSAAASSQRMET</sequence>
<comment type="caution">
    <text evidence="2">The sequence shown here is derived from an EMBL/GenBank/DDBJ whole genome shotgun (WGS) entry which is preliminary data.</text>
</comment>
<feature type="region of interest" description="Disordered" evidence="1">
    <location>
        <begin position="153"/>
        <end position="195"/>
    </location>
</feature>
<proteinExistence type="predicted"/>
<protein>
    <submittedName>
        <fullName evidence="2">Uncharacterized protein</fullName>
    </submittedName>
</protein>
<dbReference type="Proteomes" id="UP001243330">
    <property type="component" value="Unassembled WGS sequence"/>
</dbReference>
<keyword evidence="3" id="KW-1185">Reference proteome</keyword>